<protein>
    <recommendedName>
        <fullName evidence="3">Reverse transcriptase domain-containing protein</fullName>
    </recommendedName>
</protein>
<evidence type="ECO:0000313" key="2">
    <source>
        <dbReference type="Proteomes" id="UP001159363"/>
    </source>
</evidence>
<sequence length="418" mass="47158">MQGLYGRDPPVRILDGKDAIVGETPPMEVFEGDYRDIFSAPQHPPEVGIPGEGSSYIYAPITEEEVERVLQQVKDQTAGSDGITTHDLRKRIQQDLLYCYQKEEIQCYSELEAGDDHQLGTSMAKKSLTVLADVNLTNAFKKVCIELIVKALHTVNIDHETIEFITAMYKDASTILELRNVVGHTGYEKGSDPTSGLLFNMVLDPLLQAMGNREGIIIGNIKVTAQAFTNDVVLLAKDVAMMRGHLEVLENSWKATLWNSQLEIQGKTIVMLEVGTQLCYLGQFYEDRDLTKKLLRLQKVPLKPWKKLSALNQFLIPWLYHRFMYMDVTAKKLRNCDRLIRIFAKKILHLPIATPDAYLCMLMQSGELSIPCLLQLIGSSYQSRLAKLKRSRDAQVVAALETKTGLSLQELTRMVKPE</sequence>
<gene>
    <name evidence="1" type="ORF">PR048_019592</name>
</gene>
<evidence type="ECO:0008006" key="3">
    <source>
        <dbReference type="Google" id="ProtNLM"/>
    </source>
</evidence>
<comment type="caution">
    <text evidence="1">The sequence shown here is derived from an EMBL/GenBank/DDBJ whole genome shotgun (WGS) entry which is preliminary data.</text>
</comment>
<proteinExistence type="predicted"/>
<evidence type="ECO:0000313" key="1">
    <source>
        <dbReference type="EMBL" id="KAJ8878986.1"/>
    </source>
</evidence>
<accession>A0ABQ9H3W2</accession>
<name>A0ABQ9H3W2_9NEOP</name>
<dbReference type="EMBL" id="JARBHB010000007">
    <property type="protein sequence ID" value="KAJ8878986.1"/>
    <property type="molecule type" value="Genomic_DNA"/>
</dbReference>
<organism evidence="1 2">
    <name type="scientific">Dryococelus australis</name>
    <dbReference type="NCBI Taxonomy" id="614101"/>
    <lineage>
        <taxon>Eukaryota</taxon>
        <taxon>Metazoa</taxon>
        <taxon>Ecdysozoa</taxon>
        <taxon>Arthropoda</taxon>
        <taxon>Hexapoda</taxon>
        <taxon>Insecta</taxon>
        <taxon>Pterygota</taxon>
        <taxon>Neoptera</taxon>
        <taxon>Polyneoptera</taxon>
        <taxon>Phasmatodea</taxon>
        <taxon>Verophasmatodea</taxon>
        <taxon>Anareolatae</taxon>
        <taxon>Phasmatidae</taxon>
        <taxon>Eurycanthinae</taxon>
        <taxon>Dryococelus</taxon>
    </lineage>
</organism>
<dbReference type="Proteomes" id="UP001159363">
    <property type="component" value="Chromosome 6"/>
</dbReference>
<reference evidence="1 2" key="1">
    <citation type="submission" date="2023-02" db="EMBL/GenBank/DDBJ databases">
        <title>LHISI_Scaffold_Assembly.</title>
        <authorList>
            <person name="Stuart O.P."/>
            <person name="Cleave R."/>
            <person name="Magrath M.J.L."/>
            <person name="Mikheyev A.S."/>
        </authorList>
    </citation>
    <scope>NUCLEOTIDE SEQUENCE [LARGE SCALE GENOMIC DNA]</scope>
    <source>
        <strain evidence="1">Daus_M_001</strain>
        <tissue evidence="1">Leg muscle</tissue>
    </source>
</reference>
<keyword evidence="2" id="KW-1185">Reference proteome</keyword>